<protein>
    <submittedName>
        <fullName evidence="2">Uncharacterized protein</fullName>
    </submittedName>
</protein>
<gene>
    <name evidence="2" type="ORF">HJG60_009749</name>
</gene>
<comment type="caution">
    <text evidence="2">The sequence shown here is derived from an EMBL/GenBank/DDBJ whole genome shotgun (WGS) entry which is preliminary data.</text>
</comment>
<organism evidence="2 3">
    <name type="scientific">Phyllostomus discolor</name>
    <name type="common">pale spear-nosed bat</name>
    <dbReference type="NCBI Taxonomy" id="89673"/>
    <lineage>
        <taxon>Eukaryota</taxon>
        <taxon>Metazoa</taxon>
        <taxon>Chordata</taxon>
        <taxon>Craniata</taxon>
        <taxon>Vertebrata</taxon>
        <taxon>Euteleostomi</taxon>
        <taxon>Mammalia</taxon>
        <taxon>Eutheria</taxon>
        <taxon>Laurasiatheria</taxon>
        <taxon>Chiroptera</taxon>
        <taxon>Yangochiroptera</taxon>
        <taxon>Phyllostomidae</taxon>
        <taxon>Phyllostominae</taxon>
        <taxon>Phyllostomus</taxon>
    </lineage>
</organism>
<dbReference type="EMBL" id="JABVXQ010000002">
    <property type="protein sequence ID" value="KAF6125228.1"/>
    <property type="molecule type" value="Genomic_DNA"/>
</dbReference>
<evidence type="ECO:0000256" key="1">
    <source>
        <dbReference type="SAM" id="Phobius"/>
    </source>
</evidence>
<name>A0A834B8F9_9CHIR</name>
<dbReference type="AlphaFoldDB" id="A0A834B8F9"/>
<accession>A0A834B8F9</accession>
<sequence>MQREENLSYCCFKISQYAICILKLEKTLVTELCQKSGIKVSGQSNKLLYSNRMFIKVNSKIMFTDTGTWLSIVLIALGIEPSCLVLLIIMKRYPHLFTPKQYCKLRNKLTMSELDLSCFILIC</sequence>
<reference evidence="2 3" key="1">
    <citation type="journal article" date="2020" name="Nature">
        <title>Six reference-quality genomes reveal evolution of bat adaptations.</title>
        <authorList>
            <person name="Jebb D."/>
            <person name="Huang Z."/>
            <person name="Pippel M."/>
            <person name="Hughes G.M."/>
            <person name="Lavrichenko K."/>
            <person name="Devanna P."/>
            <person name="Winkler S."/>
            <person name="Jermiin L.S."/>
            <person name="Skirmuntt E.C."/>
            <person name="Katzourakis A."/>
            <person name="Burkitt-Gray L."/>
            <person name="Ray D.A."/>
            <person name="Sullivan K.A.M."/>
            <person name="Roscito J.G."/>
            <person name="Kirilenko B.M."/>
            <person name="Davalos L.M."/>
            <person name="Corthals A.P."/>
            <person name="Power M.L."/>
            <person name="Jones G."/>
            <person name="Ransome R.D."/>
            <person name="Dechmann D.K.N."/>
            <person name="Locatelli A.G."/>
            <person name="Puechmaille S.J."/>
            <person name="Fedrigo O."/>
            <person name="Jarvis E.D."/>
            <person name="Hiller M."/>
            <person name="Vernes S.C."/>
            <person name="Myers E.W."/>
            <person name="Teeling E.C."/>
        </authorList>
    </citation>
    <scope>NUCLEOTIDE SEQUENCE [LARGE SCALE GENOMIC DNA]</scope>
    <source>
        <strain evidence="2">Bat1K_MPI-CBG_1</strain>
    </source>
</reference>
<keyword evidence="1" id="KW-0812">Transmembrane</keyword>
<dbReference type="Proteomes" id="UP000664940">
    <property type="component" value="Unassembled WGS sequence"/>
</dbReference>
<keyword evidence="1" id="KW-0472">Membrane</keyword>
<keyword evidence="1" id="KW-1133">Transmembrane helix</keyword>
<evidence type="ECO:0000313" key="3">
    <source>
        <dbReference type="Proteomes" id="UP000664940"/>
    </source>
</evidence>
<feature type="transmembrane region" description="Helical" evidence="1">
    <location>
        <begin position="69"/>
        <end position="90"/>
    </location>
</feature>
<proteinExistence type="predicted"/>
<evidence type="ECO:0000313" key="2">
    <source>
        <dbReference type="EMBL" id="KAF6125228.1"/>
    </source>
</evidence>